<dbReference type="Gene3D" id="3.90.850.10">
    <property type="entry name" value="Fumarylacetoacetase-like, C-terminal domain"/>
    <property type="match status" value="1"/>
</dbReference>
<keyword evidence="2" id="KW-1185">Reference proteome</keyword>
<proteinExistence type="predicted"/>
<dbReference type="EMBL" id="CAJZAF010000032">
    <property type="protein sequence ID" value="CAG9182594.1"/>
    <property type="molecule type" value="Genomic_DNA"/>
</dbReference>
<sequence length="36" mass="3632">MEFVLPGTLSGVGPLQRGDVMDASVTGLGEVSLVVT</sequence>
<dbReference type="InterPro" id="IPR036663">
    <property type="entry name" value="Fumarylacetoacetase_C_sf"/>
</dbReference>
<reference evidence="1 2" key="1">
    <citation type="submission" date="2021-08" db="EMBL/GenBank/DDBJ databases">
        <authorList>
            <person name="Peeters C."/>
        </authorList>
    </citation>
    <scope>NUCLEOTIDE SEQUENCE [LARGE SCALE GENOMIC DNA]</scope>
    <source>
        <strain evidence="1 2">LMG 23994</strain>
    </source>
</reference>
<comment type="caution">
    <text evidence="1">The sequence shown here is derived from an EMBL/GenBank/DDBJ whole genome shotgun (WGS) entry which is preliminary data.</text>
</comment>
<evidence type="ECO:0000313" key="1">
    <source>
        <dbReference type="EMBL" id="CAG9182594.1"/>
    </source>
</evidence>
<name>A0ABM8XQL4_9BURK</name>
<protein>
    <submittedName>
        <fullName evidence="1">Uncharacterized protein</fullName>
    </submittedName>
</protein>
<gene>
    <name evidence="1" type="ORF">LMG23994_04949</name>
</gene>
<accession>A0ABM8XQL4</accession>
<organism evidence="1 2">
    <name type="scientific">Cupriavidus pinatubonensis</name>
    <dbReference type="NCBI Taxonomy" id="248026"/>
    <lineage>
        <taxon>Bacteria</taxon>
        <taxon>Pseudomonadati</taxon>
        <taxon>Pseudomonadota</taxon>
        <taxon>Betaproteobacteria</taxon>
        <taxon>Burkholderiales</taxon>
        <taxon>Burkholderiaceae</taxon>
        <taxon>Cupriavidus</taxon>
    </lineage>
</organism>
<evidence type="ECO:0000313" key="2">
    <source>
        <dbReference type="Proteomes" id="UP000701702"/>
    </source>
</evidence>
<dbReference type="SUPFAM" id="SSF56529">
    <property type="entry name" value="FAH"/>
    <property type="match status" value="1"/>
</dbReference>
<dbReference type="Proteomes" id="UP000701702">
    <property type="component" value="Unassembled WGS sequence"/>
</dbReference>